<dbReference type="Gene3D" id="3.40.50.1360">
    <property type="match status" value="1"/>
</dbReference>
<dbReference type="SUPFAM" id="SSF100950">
    <property type="entry name" value="NagB/RpiA/CoA transferase-like"/>
    <property type="match status" value="1"/>
</dbReference>
<dbReference type="Proteomes" id="UP000265800">
    <property type="component" value="Unassembled WGS sequence"/>
</dbReference>
<evidence type="ECO:0000256" key="6">
    <source>
        <dbReference type="ARBA" id="ARBA00020337"/>
    </source>
</evidence>
<evidence type="ECO:0000256" key="5">
    <source>
        <dbReference type="ARBA" id="ARBA00013198"/>
    </source>
</evidence>
<dbReference type="EC" id="3.1.1.31" evidence="5"/>
<evidence type="ECO:0000313" key="8">
    <source>
        <dbReference type="EMBL" id="RIH82854.1"/>
    </source>
</evidence>
<evidence type="ECO:0000256" key="2">
    <source>
        <dbReference type="ARBA" id="ARBA00002681"/>
    </source>
</evidence>
<dbReference type="GO" id="GO:0017057">
    <property type="term" value="F:6-phosphogluconolactonase activity"/>
    <property type="evidence" value="ECO:0007669"/>
    <property type="project" value="UniProtKB-EC"/>
</dbReference>
<keyword evidence="8" id="KW-0378">Hydrolase</keyword>
<evidence type="ECO:0000256" key="3">
    <source>
        <dbReference type="ARBA" id="ARBA00004961"/>
    </source>
</evidence>
<comment type="similarity">
    <text evidence="4">Belongs to the glucosamine/galactosamine-6-phosphate isomerase family. 6-phosphogluconolactonase subfamily.</text>
</comment>
<keyword evidence="9" id="KW-1185">Reference proteome</keyword>
<sequence>MSTRLETLPDAQGVAQALAGLLAERLRQGGRAVLAGGQTPLPAYRLLGRRSLPWKAIELIPSDERCLEPESPERNDRQIGLALGQPEVRLHRFPAERGPALAAAQMEGVVTALLPFAVVVLGLGEDGHTASLFPGHPLGVEALVAPVYRAPKPPPQRVTLTPKALAQTSLLVFVVTGAEKREALERVLRGEPLPPNHIAAPQRLFLCDRAALPSLG</sequence>
<evidence type="ECO:0000256" key="1">
    <source>
        <dbReference type="ARBA" id="ARBA00000832"/>
    </source>
</evidence>
<dbReference type="GO" id="GO:0005975">
    <property type="term" value="P:carbohydrate metabolic process"/>
    <property type="evidence" value="ECO:0007669"/>
    <property type="project" value="InterPro"/>
</dbReference>
<dbReference type="InterPro" id="IPR037171">
    <property type="entry name" value="NagB/RpiA_transferase-like"/>
</dbReference>
<comment type="catalytic activity">
    <reaction evidence="1">
        <text>6-phospho-D-glucono-1,5-lactone + H2O = 6-phospho-D-gluconate + H(+)</text>
        <dbReference type="Rhea" id="RHEA:12556"/>
        <dbReference type="ChEBI" id="CHEBI:15377"/>
        <dbReference type="ChEBI" id="CHEBI:15378"/>
        <dbReference type="ChEBI" id="CHEBI:57955"/>
        <dbReference type="ChEBI" id="CHEBI:58759"/>
        <dbReference type="EC" id="3.1.1.31"/>
    </reaction>
</comment>
<dbReference type="PANTHER" id="PTHR11054:SF0">
    <property type="entry name" value="6-PHOSPHOGLUCONOLACTONASE"/>
    <property type="match status" value="1"/>
</dbReference>
<dbReference type="InterPro" id="IPR039104">
    <property type="entry name" value="6PGL"/>
</dbReference>
<dbReference type="InterPro" id="IPR005900">
    <property type="entry name" value="6-phosphogluconolactonase_DevB"/>
</dbReference>
<dbReference type="CDD" id="cd01400">
    <property type="entry name" value="6PGL"/>
    <property type="match status" value="1"/>
</dbReference>
<proteinExistence type="inferred from homology"/>
<dbReference type="InterPro" id="IPR006148">
    <property type="entry name" value="Glc/Gal-6P_isomerase"/>
</dbReference>
<dbReference type="Pfam" id="PF01182">
    <property type="entry name" value="Glucosamine_iso"/>
    <property type="match status" value="1"/>
</dbReference>
<feature type="domain" description="Glucosamine/galactosamine-6-phosphate isomerase" evidence="7">
    <location>
        <begin position="12"/>
        <end position="198"/>
    </location>
</feature>
<evidence type="ECO:0000259" key="7">
    <source>
        <dbReference type="Pfam" id="PF01182"/>
    </source>
</evidence>
<dbReference type="GO" id="GO:0006098">
    <property type="term" value="P:pentose-phosphate shunt"/>
    <property type="evidence" value="ECO:0007669"/>
    <property type="project" value="UniProtKB-UniPathway"/>
</dbReference>
<evidence type="ECO:0000313" key="9">
    <source>
        <dbReference type="Proteomes" id="UP000265800"/>
    </source>
</evidence>
<gene>
    <name evidence="8" type="primary">pgl</name>
    <name evidence="8" type="ORF">Mlute_02365</name>
</gene>
<protein>
    <recommendedName>
        <fullName evidence="6">6-phosphogluconolactonase</fullName>
        <ecNumber evidence="5">3.1.1.31</ecNumber>
    </recommendedName>
</protein>
<dbReference type="PANTHER" id="PTHR11054">
    <property type="entry name" value="6-PHOSPHOGLUCONOLACTONASE"/>
    <property type="match status" value="1"/>
</dbReference>
<dbReference type="AlphaFoldDB" id="A0A399EDZ3"/>
<comment type="function">
    <text evidence="2">Hydrolysis of 6-phosphogluconolactone to 6-phosphogluconate.</text>
</comment>
<comment type="pathway">
    <text evidence="3">Carbohydrate degradation; pentose phosphate pathway; D-ribulose 5-phosphate from D-glucose 6-phosphate (oxidative stage): step 2/3.</text>
</comment>
<dbReference type="RefSeq" id="WP_119360891.1">
    <property type="nucleotide sequence ID" value="NZ_QWKZ01000095.1"/>
</dbReference>
<name>A0A399EDZ3_9DEIN</name>
<reference evidence="8 9" key="1">
    <citation type="submission" date="2018-08" db="EMBL/GenBank/DDBJ databases">
        <title>Meiothermus luteus KCTC 52599 genome sequencing project.</title>
        <authorList>
            <person name="Da Costa M.S."/>
            <person name="Albuquerque L."/>
            <person name="Raposo P."/>
            <person name="Froufe H.J.C."/>
            <person name="Barroso C.S."/>
            <person name="Egas C."/>
        </authorList>
    </citation>
    <scope>NUCLEOTIDE SEQUENCE [LARGE SCALE GENOMIC DNA]</scope>
    <source>
        <strain evidence="8 9">KCTC 52599</strain>
    </source>
</reference>
<accession>A0A399EDZ3</accession>
<evidence type="ECO:0000256" key="4">
    <source>
        <dbReference type="ARBA" id="ARBA00010662"/>
    </source>
</evidence>
<dbReference type="EMBL" id="QWKZ01000095">
    <property type="protein sequence ID" value="RIH82854.1"/>
    <property type="molecule type" value="Genomic_DNA"/>
</dbReference>
<comment type="caution">
    <text evidence="8">The sequence shown here is derived from an EMBL/GenBank/DDBJ whole genome shotgun (WGS) entry which is preliminary data.</text>
</comment>
<organism evidence="8 9">
    <name type="scientific">Meiothermus luteus</name>
    <dbReference type="NCBI Taxonomy" id="2026184"/>
    <lineage>
        <taxon>Bacteria</taxon>
        <taxon>Thermotogati</taxon>
        <taxon>Deinococcota</taxon>
        <taxon>Deinococci</taxon>
        <taxon>Thermales</taxon>
        <taxon>Thermaceae</taxon>
        <taxon>Meiothermus</taxon>
    </lineage>
</organism>
<dbReference type="OrthoDB" id="9810967at2"/>
<dbReference type="UniPathway" id="UPA00115">
    <property type="reaction ID" value="UER00409"/>
</dbReference>